<dbReference type="RefSeq" id="WP_284292372.1">
    <property type="nucleotide sequence ID" value="NZ_BSUK01000001.1"/>
</dbReference>
<organism evidence="6 7">
    <name type="scientific">Luteimicrobium album</name>
    <dbReference type="NCBI Taxonomy" id="1054550"/>
    <lineage>
        <taxon>Bacteria</taxon>
        <taxon>Bacillati</taxon>
        <taxon>Actinomycetota</taxon>
        <taxon>Actinomycetes</taxon>
        <taxon>Micrococcales</taxon>
        <taxon>Luteimicrobium</taxon>
    </lineage>
</organism>
<dbReference type="EMBL" id="BSUK01000001">
    <property type="protein sequence ID" value="GMA23324.1"/>
    <property type="molecule type" value="Genomic_DNA"/>
</dbReference>
<dbReference type="PANTHER" id="PTHR46847">
    <property type="entry name" value="D-ALLOSE-BINDING PERIPLASMIC PROTEIN-RELATED"/>
    <property type="match status" value="1"/>
</dbReference>
<comment type="subcellular location">
    <subcellularLocation>
        <location evidence="1">Cell envelope</location>
    </subcellularLocation>
</comment>
<dbReference type="InterPro" id="IPR028082">
    <property type="entry name" value="Peripla_BP_I"/>
</dbReference>
<feature type="signal peptide" evidence="4">
    <location>
        <begin position="1"/>
        <end position="27"/>
    </location>
</feature>
<keyword evidence="7" id="KW-1185">Reference proteome</keyword>
<evidence type="ECO:0000256" key="4">
    <source>
        <dbReference type="SAM" id="SignalP"/>
    </source>
</evidence>
<evidence type="ECO:0000256" key="1">
    <source>
        <dbReference type="ARBA" id="ARBA00004196"/>
    </source>
</evidence>
<dbReference type="Proteomes" id="UP001157091">
    <property type="component" value="Unassembled WGS sequence"/>
</dbReference>
<name>A0ABQ6I040_9MICO</name>
<evidence type="ECO:0000313" key="7">
    <source>
        <dbReference type="Proteomes" id="UP001157091"/>
    </source>
</evidence>
<dbReference type="Gene3D" id="3.40.50.2300">
    <property type="match status" value="2"/>
</dbReference>
<feature type="chain" id="PRO_5046263167" evidence="4">
    <location>
        <begin position="28"/>
        <end position="345"/>
    </location>
</feature>
<reference evidence="7" key="1">
    <citation type="journal article" date="2019" name="Int. J. Syst. Evol. Microbiol.">
        <title>The Global Catalogue of Microorganisms (GCM) 10K type strain sequencing project: providing services to taxonomists for standard genome sequencing and annotation.</title>
        <authorList>
            <consortium name="The Broad Institute Genomics Platform"/>
            <consortium name="The Broad Institute Genome Sequencing Center for Infectious Disease"/>
            <person name="Wu L."/>
            <person name="Ma J."/>
        </authorList>
    </citation>
    <scope>NUCLEOTIDE SEQUENCE [LARGE SCALE GENOMIC DNA]</scope>
    <source>
        <strain evidence="7">NBRC 106348</strain>
    </source>
</reference>
<feature type="domain" description="Periplasmic binding protein" evidence="5">
    <location>
        <begin position="47"/>
        <end position="305"/>
    </location>
</feature>
<sequence length="345" mass="35162">MKLTRSRQVLRGTLALGVALGVATAMTACNRDSGGSGGDSTAKTLKIAFVTKPLDNVYFGSMVEGAQDEAKKIGAKLTTSAAQNVSDDSGQATKASALVSAGYDCYIVNPTSPTNLIAPLAQAKDATVVNVDLVMDKEKAAAQGVTVSTYVGTVNEDAGKAAGEQLLKLVPEGSKVAVVGALASDAGSLARIKGFKEAVQGKLEIVQTISADADRAKAKNGAAAILRAHSDIKGFFTVAGTQALGIQEAVDQEGRSGEVQVIGIDGTKEELQAISEGKLAAAIEQFPYLMGSQAVQACQAAAQGKTLPASVDTPVLAVTKDNAKAALDASPQPPEGFEVPNPFEG</sequence>
<dbReference type="PROSITE" id="PS51257">
    <property type="entry name" value="PROKAR_LIPOPROTEIN"/>
    <property type="match status" value="1"/>
</dbReference>
<proteinExistence type="inferred from homology"/>
<gene>
    <name evidence="6" type="ORF">GCM10025864_10830</name>
</gene>
<evidence type="ECO:0000259" key="5">
    <source>
        <dbReference type="Pfam" id="PF13407"/>
    </source>
</evidence>
<dbReference type="SUPFAM" id="SSF53822">
    <property type="entry name" value="Periplasmic binding protein-like I"/>
    <property type="match status" value="1"/>
</dbReference>
<evidence type="ECO:0000256" key="3">
    <source>
        <dbReference type="ARBA" id="ARBA00022729"/>
    </source>
</evidence>
<comment type="similarity">
    <text evidence="2">Belongs to the bacterial solute-binding protein 2 family.</text>
</comment>
<protein>
    <submittedName>
        <fullName evidence="6">LacI family transcriptional regulator</fullName>
    </submittedName>
</protein>
<evidence type="ECO:0000313" key="6">
    <source>
        <dbReference type="EMBL" id="GMA23324.1"/>
    </source>
</evidence>
<evidence type="ECO:0000256" key="2">
    <source>
        <dbReference type="ARBA" id="ARBA00007639"/>
    </source>
</evidence>
<comment type="caution">
    <text evidence="6">The sequence shown here is derived from an EMBL/GenBank/DDBJ whole genome shotgun (WGS) entry which is preliminary data.</text>
</comment>
<dbReference type="Pfam" id="PF13407">
    <property type="entry name" value="Peripla_BP_4"/>
    <property type="match status" value="1"/>
</dbReference>
<accession>A0ABQ6I040</accession>
<keyword evidence="3 4" id="KW-0732">Signal</keyword>
<dbReference type="InterPro" id="IPR025997">
    <property type="entry name" value="SBP_2_dom"/>
</dbReference>
<dbReference type="PANTHER" id="PTHR46847:SF1">
    <property type="entry name" value="D-ALLOSE-BINDING PERIPLASMIC PROTEIN-RELATED"/>
    <property type="match status" value="1"/>
</dbReference>